<sequence length="251" mass="28236">MDGGLEWICDGDETAISPAKKVQATAADSAKMNLMSSRLRTWFPSMRTSPIGFGVVFLRFRLRRSVALLCGFRPPSMRLSISRDRSAYMAAKGCVSLATGGEVRGCRSWLRSKGHGRSVGLGARSDLDRRQGAEDASVLLDRPPLELPSWSAREFRVWKQYFNFIICLLFNFHGQTVLFYFYFFLCYKTLALGLGDERSTLIIIGFMLPKLGLASYIDLSKVINSESRPRADGYMWSFCYPIPLLNAILLI</sequence>
<proteinExistence type="predicted"/>
<keyword evidence="1" id="KW-0812">Transmembrane</keyword>
<reference evidence="2" key="1">
    <citation type="submission" date="2022-07" db="EMBL/GenBank/DDBJ databases">
        <authorList>
            <person name="Macas J."/>
            <person name="Novak P."/>
            <person name="Neumann P."/>
        </authorList>
    </citation>
    <scope>NUCLEOTIDE SEQUENCE</scope>
</reference>
<comment type="caution">
    <text evidence="2">The sequence shown here is derived from an EMBL/GenBank/DDBJ whole genome shotgun (WGS) entry which is preliminary data.</text>
</comment>
<gene>
    <name evidence="2" type="ORF">CEPIT_LOCUS468</name>
</gene>
<evidence type="ECO:0000313" key="3">
    <source>
        <dbReference type="Proteomes" id="UP001152523"/>
    </source>
</evidence>
<evidence type="ECO:0000256" key="1">
    <source>
        <dbReference type="SAM" id="Phobius"/>
    </source>
</evidence>
<keyword evidence="3" id="KW-1185">Reference proteome</keyword>
<dbReference type="EMBL" id="CAMAPF010000005">
    <property type="protein sequence ID" value="CAH9053104.1"/>
    <property type="molecule type" value="Genomic_DNA"/>
</dbReference>
<feature type="transmembrane region" description="Helical" evidence="1">
    <location>
        <begin position="161"/>
        <end position="185"/>
    </location>
</feature>
<keyword evidence="1" id="KW-1133">Transmembrane helix</keyword>
<name>A0AAV0BWF5_9ASTE</name>
<keyword evidence="1" id="KW-0472">Membrane</keyword>
<evidence type="ECO:0000313" key="2">
    <source>
        <dbReference type="EMBL" id="CAH9053104.1"/>
    </source>
</evidence>
<accession>A0AAV0BWF5</accession>
<protein>
    <submittedName>
        <fullName evidence="2">Uncharacterized protein</fullName>
    </submittedName>
</protein>
<feature type="transmembrane region" description="Helical" evidence="1">
    <location>
        <begin position="231"/>
        <end position="250"/>
    </location>
</feature>
<dbReference type="AlphaFoldDB" id="A0AAV0BWF5"/>
<feature type="transmembrane region" description="Helical" evidence="1">
    <location>
        <begin position="200"/>
        <end position="219"/>
    </location>
</feature>
<dbReference type="Proteomes" id="UP001152523">
    <property type="component" value="Unassembled WGS sequence"/>
</dbReference>
<organism evidence="2 3">
    <name type="scientific">Cuscuta epithymum</name>
    <dbReference type="NCBI Taxonomy" id="186058"/>
    <lineage>
        <taxon>Eukaryota</taxon>
        <taxon>Viridiplantae</taxon>
        <taxon>Streptophyta</taxon>
        <taxon>Embryophyta</taxon>
        <taxon>Tracheophyta</taxon>
        <taxon>Spermatophyta</taxon>
        <taxon>Magnoliopsida</taxon>
        <taxon>eudicotyledons</taxon>
        <taxon>Gunneridae</taxon>
        <taxon>Pentapetalae</taxon>
        <taxon>asterids</taxon>
        <taxon>lamiids</taxon>
        <taxon>Solanales</taxon>
        <taxon>Convolvulaceae</taxon>
        <taxon>Cuscuteae</taxon>
        <taxon>Cuscuta</taxon>
        <taxon>Cuscuta subgen. Cuscuta</taxon>
    </lineage>
</organism>